<comment type="caution">
    <text evidence="5">The sequence shown here is derived from an EMBL/GenBank/DDBJ whole genome shotgun (WGS) entry which is preliminary data.</text>
</comment>
<feature type="transmembrane region" description="Helical" evidence="4">
    <location>
        <begin position="164"/>
        <end position="186"/>
    </location>
</feature>
<dbReference type="InterPro" id="IPR030184">
    <property type="entry name" value="WAT1-related"/>
</dbReference>
<feature type="transmembrane region" description="Helical" evidence="4">
    <location>
        <begin position="251"/>
        <end position="274"/>
    </location>
</feature>
<evidence type="ECO:0000256" key="4">
    <source>
        <dbReference type="SAM" id="Phobius"/>
    </source>
</evidence>
<organism evidence="5 6">
    <name type="scientific">Vitis vinifera</name>
    <name type="common">Grape</name>
    <dbReference type="NCBI Taxonomy" id="29760"/>
    <lineage>
        <taxon>Eukaryota</taxon>
        <taxon>Viridiplantae</taxon>
        <taxon>Streptophyta</taxon>
        <taxon>Embryophyta</taxon>
        <taxon>Tracheophyta</taxon>
        <taxon>Spermatophyta</taxon>
        <taxon>Magnoliopsida</taxon>
        <taxon>eudicotyledons</taxon>
        <taxon>Gunneridae</taxon>
        <taxon>Pentapetalae</taxon>
        <taxon>rosids</taxon>
        <taxon>Vitales</taxon>
        <taxon>Vitaceae</taxon>
        <taxon>Viteae</taxon>
        <taxon>Vitis</taxon>
    </lineage>
</organism>
<evidence type="ECO:0000256" key="3">
    <source>
        <dbReference type="ARBA" id="ARBA00023136"/>
    </source>
</evidence>
<dbReference type="GO" id="GO:0016020">
    <property type="term" value="C:membrane"/>
    <property type="evidence" value="ECO:0007669"/>
    <property type="project" value="InterPro"/>
</dbReference>
<evidence type="ECO:0000256" key="2">
    <source>
        <dbReference type="ARBA" id="ARBA00022989"/>
    </source>
</evidence>
<evidence type="ECO:0000313" key="5">
    <source>
        <dbReference type="EMBL" id="RVW80660.1"/>
    </source>
</evidence>
<accession>A0A438H7Y1</accession>
<protein>
    <submittedName>
        <fullName evidence="5">WAT1-related protein</fullName>
    </submittedName>
</protein>
<dbReference type="GO" id="GO:0022857">
    <property type="term" value="F:transmembrane transporter activity"/>
    <property type="evidence" value="ECO:0007669"/>
    <property type="project" value="InterPro"/>
</dbReference>
<keyword evidence="2 4" id="KW-1133">Transmembrane helix</keyword>
<proteinExistence type="predicted"/>
<evidence type="ECO:0000313" key="6">
    <source>
        <dbReference type="Proteomes" id="UP000288805"/>
    </source>
</evidence>
<sequence length="299" mass="32653">MMTMELQRRLAMGFQISKPYLFLSLNELALSVFLVLVESLASSGISTLVIVVYEHVLATIVLSLLAFFFEKNKRPPITFKILCYAFFMGLLQLSQVWGLGISLGGALALVLWKGPVVVKAMLSISFDATGDSVLGWILTIVGVIATSFWNILVRHVIQIYPAEISLTAMMSFFGTIQTAIVAAFVVSSSAWELQWDGGLVLITLLLGGIVVTGLSYYVMTWSIGIKGPVFSTSFNPLLVLFSFLLNTFVLVVLMVVVCSIVGAMLVIVGLYLLCGQKLMLWIEKDMDVGDSTCSPLIQP</sequence>
<feature type="transmembrane region" description="Helical" evidence="4">
    <location>
        <begin position="225"/>
        <end position="245"/>
    </location>
</feature>
<feature type="transmembrane region" description="Helical" evidence="4">
    <location>
        <begin position="20"/>
        <end position="41"/>
    </location>
</feature>
<gene>
    <name evidence="5" type="primary">VvCHDp000842_4</name>
    <name evidence="5" type="ORF">CK203_044320</name>
</gene>
<dbReference type="PANTHER" id="PTHR31218">
    <property type="entry name" value="WAT1-RELATED PROTEIN"/>
    <property type="match status" value="1"/>
</dbReference>
<dbReference type="AlphaFoldDB" id="A0A438H7Y1"/>
<dbReference type="Proteomes" id="UP000288805">
    <property type="component" value="Unassembled WGS sequence"/>
</dbReference>
<keyword evidence="1 4" id="KW-0812">Transmembrane</keyword>
<feature type="transmembrane region" description="Helical" evidence="4">
    <location>
        <begin position="132"/>
        <end position="152"/>
    </location>
</feature>
<feature type="transmembrane region" description="Helical" evidence="4">
    <location>
        <begin position="198"/>
        <end position="218"/>
    </location>
</feature>
<evidence type="ECO:0000256" key="1">
    <source>
        <dbReference type="ARBA" id="ARBA00022692"/>
    </source>
</evidence>
<keyword evidence="3 4" id="KW-0472">Membrane</keyword>
<feature type="transmembrane region" description="Helical" evidence="4">
    <location>
        <begin position="81"/>
        <end position="112"/>
    </location>
</feature>
<feature type="transmembrane region" description="Helical" evidence="4">
    <location>
        <begin position="47"/>
        <end position="69"/>
    </location>
</feature>
<name>A0A438H7Y1_VITVI</name>
<dbReference type="EMBL" id="QGNW01000263">
    <property type="protein sequence ID" value="RVW80660.1"/>
    <property type="molecule type" value="Genomic_DNA"/>
</dbReference>
<reference evidence="5 6" key="1">
    <citation type="journal article" date="2018" name="PLoS Genet.">
        <title>Population sequencing reveals clonal diversity and ancestral inbreeding in the grapevine cultivar Chardonnay.</title>
        <authorList>
            <person name="Roach M.J."/>
            <person name="Johnson D.L."/>
            <person name="Bohlmann J."/>
            <person name="van Vuuren H.J."/>
            <person name="Jones S.J."/>
            <person name="Pretorius I.S."/>
            <person name="Schmidt S.A."/>
            <person name="Borneman A.R."/>
        </authorList>
    </citation>
    <scope>NUCLEOTIDE SEQUENCE [LARGE SCALE GENOMIC DNA]</scope>
    <source>
        <strain evidence="6">cv. Chardonnay</strain>
        <tissue evidence="5">Leaf</tissue>
    </source>
</reference>